<evidence type="ECO:0000313" key="5">
    <source>
        <dbReference type="Proteomes" id="UP000295151"/>
    </source>
</evidence>
<comment type="caution">
    <text evidence="4">The sequence shown here is derived from an EMBL/GenBank/DDBJ whole genome shotgun (WGS) entry which is preliminary data.</text>
</comment>
<dbReference type="RefSeq" id="WP_133984323.1">
    <property type="nucleotide sequence ID" value="NZ_SOCE01000002.1"/>
</dbReference>
<sequence>MTDLDCQQFVEQVTAFLEGGLDPAEEQRFVDHLALCDGCDRYLDQVRQTVHALRELPAEALSPENRQALLNTFRAKH</sequence>
<keyword evidence="2" id="KW-0804">Transcription</keyword>
<accession>A0A4R7SYL4</accession>
<dbReference type="InterPro" id="IPR041916">
    <property type="entry name" value="Anti_sigma_zinc_sf"/>
</dbReference>
<gene>
    <name evidence="4" type="ORF">EV138_6961</name>
</gene>
<dbReference type="InterPro" id="IPR027383">
    <property type="entry name" value="Znf_put"/>
</dbReference>
<keyword evidence="5" id="KW-1185">Reference proteome</keyword>
<evidence type="ECO:0000256" key="1">
    <source>
        <dbReference type="ARBA" id="ARBA00023015"/>
    </source>
</evidence>
<evidence type="ECO:0000259" key="3">
    <source>
        <dbReference type="Pfam" id="PF13490"/>
    </source>
</evidence>
<dbReference type="EMBL" id="SOCE01000002">
    <property type="protein sequence ID" value="TDU84490.1"/>
    <property type="molecule type" value="Genomic_DNA"/>
</dbReference>
<dbReference type="Pfam" id="PF13490">
    <property type="entry name" value="zf-HC2"/>
    <property type="match status" value="1"/>
</dbReference>
<dbReference type="OrthoDB" id="129419at2"/>
<keyword evidence="1" id="KW-0805">Transcription regulation</keyword>
<dbReference type="AlphaFoldDB" id="A0A4R7SYL4"/>
<evidence type="ECO:0000256" key="2">
    <source>
        <dbReference type="ARBA" id="ARBA00023163"/>
    </source>
</evidence>
<dbReference type="Proteomes" id="UP000295151">
    <property type="component" value="Unassembled WGS sequence"/>
</dbReference>
<name>A0A4R7SYL4_9ACTN</name>
<protein>
    <submittedName>
        <fullName evidence="4">Putative zinc finger protein</fullName>
    </submittedName>
</protein>
<organism evidence="4 5">
    <name type="scientific">Kribbella voronezhensis</name>
    <dbReference type="NCBI Taxonomy" id="2512212"/>
    <lineage>
        <taxon>Bacteria</taxon>
        <taxon>Bacillati</taxon>
        <taxon>Actinomycetota</taxon>
        <taxon>Actinomycetes</taxon>
        <taxon>Propionibacteriales</taxon>
        <taxon>Kribbellaceae</taxon>
        <taxon>Kribbella</taxon>
    </lineage>
</organism>
<proteinExistence type="predicted"/>
<reference evidence="4 5" key="1">
    <citation type="submission" date="2019-03" db="EMBL/GenBank/DDBJ databases">
        <title>Genomic Encyclopedia of Type Strains, Phase III (KMG-III): the genomes of soil and plant-associated and newly described type strains.</title>
        <authorList>
            <person name="Whitman W."/>
        </authorList>
    </citation>
    <scope>NUCLEOTIDE SEQUENCE [LARGE SCALE GENOMIC DNA]</scope>
    <source>
        <strain evidence="4 5">VKM Ac-2575</strain>
    </source>
</reference>
<feature type="domain" description="Putative zinc-finger" evidence="3">
    <location>
        <begin position="6"/>
        <end position="39"/>
    </location>
</feature>
<evidence type="ECO:0000313" key="4">
    <source>
        <dbReference type="EMBL" id="TDU84490.1"/>
    </source>
</evidence>
<dbReference type="Gene3D" id="1.10.10.1320">
    <property type="entry name" value="Anti-sigma factor, zinc-finger domain"/>
    <property type="match status" value="1"/>
</dbReference>